<dbReference type="SUPFAM" id="SSF46689">
    <property type="entry name" value="Homeodomain-like"/>
    <property type="match status" value="1"/>
</dbReference>
<dbReference type="InterPro" id="IPR009057">
    <property type="entry name" value="Homeodomain-like_sf"/>
</dbReference>
<feature type="domain" description="HTH araC/xylS-type" evidence="6">
    <location>
        <begin position="192"/>
        <end position="290"/>
    </location>
</feature>
<dbReference type="InterPro" id="IPR037923">
    <property type="entry name" value="HTH-like"/>
</dbReference>
<evidence type="ECO:0000256" key="4">
    <source>
        <dbReference type="ARBA" id="ARBA00023163"/>
    </source>
</evidence>
<evidence type="ECO:0000256" key="1">
    <source>
        <dbReference type="ARBA" id="ARBA00022490"/>
    </source>
</evidence>
<evidence type="ECO:0000256" key="5">
    <source>
        <dbReference type="SAM" id="MobiDB-lite"/>
    </source>
</evidence>
<keyword evidence="3" id="KW-0238">DNA-binding</keyword>
<dbReference type="Proteomes" id="UP001499987">
    <property type="component" value="Unassembled WGS sequence"/>
</dbReference>
<evidence type="ECO:0000313" key="7">
    <source>
        <dbReference type="EMBL" id="GAA1094086.1"/>
    </source>
</evidence>
<dbReference type="InterPro" id="IPR018060">
    <property type="entry name" value="HTH_AraC"/>
</dbReference>
<keyword evidence="1" id="KW-0963">Cytoplasm</keyword>
<evidence type="ECO:0000259" key="6">
    <source>
        <dbReference type="PROSITE" id="PS01124"/>
    </source>
</evidence>
<feature type="region of interest" description="Disordered" evidence="5">
    <location>
        <begin position="287"/>
        <end position="311"/>
    </location>
</feature>
<dbReference type="InterPro" id="IPR020449">
    <property type="entry name" value="Tscrpt_reg_AraC-type_HTH"/>
</dbReference>
<name>A0ABP4E617_9ACTN</name>
<keyword evidence="8" id="KW-1185">Reference proteome</keyword>
<keyword evidence="2" id="KW-0805">Transcription regulation</keyword>
<dbReference type="Pfam" id="PF12833">
    <property type="entry name" value="HTH_18"/>
    <property type="match status" value="1"/>
</dbReference>
<dbReference type="SUPFAM" id="SSF51215">
    <property type="entry name" value="Regulatory protein AraC"/>
    <property type="match status" value="1"/>
</dbReference>
<dbReference type="PANTHER" id="PTHR46796">
    <property type="entry name" value="HTH-TYPE TRANSCRIPTIONAL ACTIVATOR RHAS-RELATED"/>
    <property type="match status" value="1"/>
</dbReference>
<keyword evidence="4" id="KW-0804">Transcription</keyword>
<protein>
    <submittedName>
        <fullName evidence="7">AraC family transcriptional regulator</fullName>
    </submittedName>
</protein>
<reference evidence="8" key="1">
    <citation type="journal article" date="2019" name="Int. J. Syst. Evol. Microbiol.">
        <title>The Global Catalogue of Microorganisms (GCM) 10K type strain sequencing project: providing services to taxonomists for standard genome sequencing and annotation.</title>
        <authorList>
            <consortium name="The Broad Institute Genomics Platform"/>
            <consortium name="The Broad Institute Genome Sequencing Center for Infectious Disease"/>
            <person name="Wu L."/>
            <person name="Ma J."/>
        </authorList>
    </citation>
    <scope>NUCLEOTIDE SEQUENCE [LARGE SCALE GENOMIC DNA]</scope>
    <source>
        <strain evidence="8">JCM 13002</strain>
    </source>
</reference>
<dbReference type="Gene3D" id="2.60.120.10">
    <property type="entry name" value="Jelly Rolls"/>
    <property type="match status" value="1"/>
</dbReference>
<evidence type="ECO:0000313" key="8">
    <source>
        <dbReference type="Proteomes" id="UP001499987"/>
    </source>
</evidence>
<dbReference type="EMBL" id="BAAALD010000040">
    <property type="protein sequence ID" value="GAA1094086.1"/>
    <property type="molecule type" value="Genomic_DNA"/>
</dbReference>
<dbReference type="Pfam" id="PF02311">
    <property type="entry name" value="AraC_binding"/>
    <property type="match status" value="1"/>
</dbReference>
<evidence type="ECO:0000256" key="2">
    <source>
        <dbReference type="ARBA" id="ARBA00023015"/>
    </source>
</evidence>
<sequence>MSRQRGTPEIELHRLAVPDRGRLPFAVGTFDTIGPLSRAGFPHRHSFYELAYVTGGRGSHVLDLANQPLRPPQLCVIVPGQVHHWARAAGLDGRVLLFEEDFLLRHPEDAALARELAGAPPLRPDRAEARRLAGLLADLDGEYRTAGAGHPGVLQALLHVLLVRAVRALPDRPRQAPPAAESAAARPHPRVDRFGRLLAEPGGADRTVGSYARELGVSTGRLHELVRVLTGRTPARLIRQQQTLEAKRLLSATDLTVSQVAAAAGFAGPAYFCRFFRREVGLTPGEFRAGTGGGKHHGPGAESIDPRTARP</sequence>
<dbReference type="PRINTS" id="PR00032">
    <property type="entry name" value="HTHARAC"/>
</dbReference>
<accession>A0ABP4E617</accession>
<evidence type="ECO:0000256" key="3">
    <source>
        <dbReference type="ARBA" id="ARBA00023125"/>
    </source>
</evidence>
<dbReference type="InterPro" id="IPR003313">
    <property type="entry name" value="AraC-bd"/>
</dbReference>
<dbReference type="Gene3D" id="1.10.10.60">
    <property type="entry name" value="Homeodomain-like"/>
    <property type="match status" value="1"/>
</dbReference>
<dbReference type="InterPro" id="IPR014710">
    <property type="entry name" value="RmlC-like_jellyroll"/>
</dbReference>
<dbReference type="PANTHER" id="PTHR46796:SF13">
    <property type="entry name" value="HTH-TYPE TRANSCRIPTIONAL ACTIVATOR RHAS"/>
    <property type="match status" value="1"/>
</dbReference>
<organism evidence="7 8">
    <name type="scientific">Kitasatospora arboriphila</name>
    <dbReference type="NCBI Taxonomy" id="258052"/>
    <lineage>
        <taxon>Bacteria</taxon>
        <taxon>Bacillati</taxon>
        <taxon>Actinomycetota</taxon>
        <taxon>Actinomycetes</taxon>
        <taxon>Kitasatosporales</taxon>
        <taxon>Streptomycetaceae</taxon>
        <taxon>Kitasatospora</taxon>
    </lineage>
</organism>
<dbReference type="PROSITE" id="PS01124">
    <property type="entry name" value="HTH_ARAC_FAMILY_2"/>
    <property type="match status" value="1"/>
</dbReference>
<dbReference type="InterPro" id="IPR050204">
    <property type="entry name" value="AraC_XylS_family_regulators"/>
</dbReference>
<gene>
    <name evidence="7" type="ORF">GCM10009663_42000</name>
</gene>
<comment type="caution">
    <text evidence="7">The sequence shown here is derived from an EMBL/GenBank/DDBJ whole genome shotgun (WGS) entry which is preliminary data.</text>
</comment>
<proteinExistence type="predicted"/>
<dbReference type="RefSeq" id="WP_344625197.1">
    <property type="nucleotide sequence ID" value="NZ_BAAALD010000040.1"/>
</dbReference>
<dbReference type="SMART" id="SM00342">
    <property type="entry name" value="HTH_ARAC"/>
    <property type="match status" value="1"/>
</dbReference>